<dbReference type="AlphaFoldDB" id="A0A7R8WNF3"/>
<sequence length="71" mass="7659">MRIAQRSRTPSVKQAAASATPASYNRIYSASQSLEKRALTLRIAQWSRTPCVKQAAANATQASFNRSSSAS</sequence>
<reference evidence="1" key="1">
    <citation type="submission" date="2020-11" db="EMBL/GenBank/DDBJ databases">
        <authorList>
            <person name="Tran Van P."/>
        </authorList>
    </citation>
    <scope>NUCLEOTIDE SEQUENCE</scope>
</reference>
<dbReference type="EMBL" id="OB670917">
    <property type="protein sequence ID" value="CAD7235040.1"/>
    <property type="molecule type" value="Genomic_DNA"/>
</dbReference>
<organism evidence="1">
    <name type="scientific">Cyprideis torosa</name>
    <dbReference type="NCBI Taxonomy" id="163714"/>
    <lineage>
        <taxon>Eukaryota</taxon>
        <taxon>Metazoa</taxon>
        <taxon>Ecdysozoa</taxon>
        <taxon>Arthropoda</taxon>
        <taxon>Crustacea</taxon>
        <taxon>Oligostraca</taxon>
        <taxon>Ostracoda</taxon>
        <taxon>Podocopa</taxon>
        <taxon>Podocopida</taxon>
        <taxon>Cytherocopina</taxon>
        <taxon>Cytheroidea</taxon>
        <taxon>Cytherideidae</taxon>
        <taxon>Cyprideis</taxon>
    </lineage>
</organism>
<feature type="non-terminal residue" evidence="1">
    <location>
        <position position="71"/>
    </location>
</feature>
<name>A0A7R8WNF3_9CRUS</name>
<accession>A0A7R8WNF3</accession>
<proteinExistence type="predicted"/>
<gene>
    <name evidence="1" type="ORF">CTOB1V02_LOCUS12856</name>
</gene>
<protein>
    <submittedName>
        <fullName evidence="1">Uncharacterized protein</fullName>
    </submittedName>
</protein>
<evidence type="ECO:0000313" key="1">
    <source>
        <dbReference type="EMBL" id="CAD7235040.1"/>
    </source>
</evidence>